<evidence type="ECO:0000256" key="2">
    <source>
        <dbReference type="ARBA" id="ARBA00022729"/>
    </source>
</evidence>
<evidence type="ECO:0000313" key="5">
    <source>
        <dbReference type="Proteomes" id="UP000250242"/>
    </source>
</evidence>
<dbReference type="InterPro" id="IPR038161">
    <property type="entry name" value="VirB9/CagX/TrbG_C_sf"/>
</dbReference>
<sequence length="277" mass="31058">MKFKAFSRLPRLMVGAFLCSFVFMSQAHALAIPKGSAQDSRIQTVTYSKHNVIKVTAQVGKAVLIQFEDDERLEGDSATLGMGDAEGWNLAVKGNNILFKPLVYQSDTNLIVQTNKRTYIFQLSIDNETKNPTYALRFYYPDTEKAKLAAEKAKNQKALDVLNNQHNRFEVVITNDDYWGYGDKYIKPTALYDDGKFTYFEFANGKNLPTIYKVLPDGTEALVNKHVKGHTVIVHEVGDEFVLRLGMSVLGIKNQGFNADGQFNTTGTSGHDVRIIK</sequence>
<feature type="chain" id="PRO_5015872600" evidence="3">
    <location>
        <begin position="30"/>
        <end position="277"/>
    </location>
</feature>
<feature type="signal peptide" evidence="3">
    <location>
        <begin position="1"/>
        <end position="29"/>
    </location>
</feature>
<dbReference type="EMBL" id="UATH01000001">
    <property type="protein sequence ID" value="SPY08439.1"/>
    <property type="molecule type" value="Genomic_DNA"/>
</dbReference>
<evidence type="ECO:0000256" key="3">
    <source>
        <dbReference type="SAM" id="SignalP"/>
    </source>
</evidence>
<dbReference type="Pfam" id="PF03524">
    <property type="entry name" value="CagX"/>
    <property type="match status" value="1"/>
</dbReference>
<name>A0A2X1UMR8_9BURK</name>
<reference evidence="4 5" key="1">
    <citation type="submission" date="2018-06" db="EMBL/GenBank/DDBJ databases">
        <authorList>
            <consortium name="Pathogen Informatics"/>
            <person name="Doyle S."/>
        </authorList>
    </citation>
    <scope>NUCLEOTIDE SEQUENCE [LARGE SCALE GENOMIC DNA]</scope>
    <source>
        <strain evidence="4 5">NCTC11009</strain>
    </source>
</reference>
<dbReference type="InterPro" id="IPR033645">
    <property type="entry name" value="VirB9/CagX/TrbG_C"/>
</dbReference>
<keyword evidence="2 3" id="KW-0732">Signal</keyword>
<dbReference type="Gene3D" id="2.60.40.2500">
    <property type="match status" value="1"/>
</dbReference>
<comment type="similarity">
    <text evidence="1">Belongs to the TrbG/VirB9 family.</text>
</comment>
<organism evidence="4 5">
    <name type="scientific">Oligella urethralis</name>
    <dbReference type="NCBI Taxonomy" id="90245"/>
    <lineage>
        <taxon>Bacteria</taxon>
        <taxon>Pseudomonadati</taxon>
        <taxon>Pseudomonadota</taxon>
        <taxon>Betaproteobacteria</taxon>
        <taxon>Burkholderiales</taxon>
        <taxon>Alcaligenaceae</taxon>
        <taxon>Oligella</taxon>
    </lineage>
</organism>
<gene>
    <name evidence="4" type="primary">virB9</name>
    <name evidence="4" type="ORF">NCTC11009_01665</name>
</gene>
<dbReference type="Proteomes" id="UP000250242">
    <property type="component" value="Unassembled WGS sequence"/>
</dbReference>
<evidence type="ECO:0000313" key="4">
    <source>
        <dbReference type="EMBL" id="SPY08439.1"/>
    </source>
</evidence>
<dbReference type="InterPro" id="IPR014148">
    <property type="entry name" value="VirB9"/>
</dbReference>
<evidence type="ECO:0000256" key="1">
    <source>
        <dbReference type="ARBA" id="ARBA00006135"/>
    </source>
</evidence>
<dbReference type="AlphaFoldDB" id="A0A2X1UMR8"/>
<dbReference type="RefSeq" id="WP_258404681.1">
    <property type="nucleotide sequence ID" value="NZ_UATH01000001.1"/>
</dbReference>
<dbReference type="NCBIfam" id="TIGR02781">
    <property type="entry name" value="VirB9"/>
    <property type="match status" value="1"/>
</dbReference>
<proteinExistence type="inferred from homology"/>
<protein>
    <submittedName>
        <fullName evidence="4">Type IV secretion system protein virB9</fullName>
    </submittedName>
</protein>
<dbReference type="CDD" id="cd06911">
    <property type="entry name" value="VirB9_CagX_TrbG"/>
    <property type="match status" value="1"/>
</dbReference>
<dbReference type="InterPro" id="IPR010258">
    <property type="entry name" value="Conjugal_tfr_TrbG/VirB9/CagX"/>
</dbReference>
<accession>A0A2X1UMR8</accession>